<feature type="transmembrane region" description="Helical" evidence="16">
    <location>
        <begin position="366"/>
        <end position="388"/>
    </location>
</feature>
<feature type="transmembrane region" description="Helical" evidence="16">
    <location>
        <begin position="247"/>
        <end position="265"/>
    </location>
</feature>
<evidence type="ECO:0000256" key="13">
    <source>
        <dbReference type="ARBA" id="ARBA00041418"/>
    </source>
</evidence>
<evidence type="ECO:0000256" key="12">
    <source>
        <dbReference type="ARBA" id="ARBA00041185"/>
    </source>
</evidence>
<evidence type="ECO:0000256" key="8">
    <source>
        <dbReference type="ARBA" id="ARBA00023136"/>
    </source>
</evidence>
<evidence type="ECO:0000256" key="9">
    <source>
        <dbReference type="ARBA" id="ARBA00032370"/>
    </source>
</evidence>
<evidence type="ECO:0000256" key="15">
    <source>
        <dbReference type="ARBA" id="ARBA00049902"/>
    </source>
</evidence>
<comment type="subcellular location">
    <subcellularLocation>
        <location evidence="1">Membrane</location>
        <topology evidence="1">Multi-pass membrane protein</topology>
    </subcellularLocation>
</comment>
<evidence type="ECO:0000313" key="18">
    <source>
        <dbReference type="EMBL" id="HFJ53411.1"/>
    </source>
</evidence>
<dbReference type="GO" id="GO:0005886">
    <property type="term" value="C:plasma membrane"/>
    <property type="evidence" value="ECO:0007669"/>
    <property type="project" value="TreeGrafter"/>
</dbReference>
<comment type="catalytic activity">
    <reaction evidence="15">
        <text>[GlcNAc-(1-&gt;4)-Mur2Ac(oyl-L-Ala-gamma-D-Glu-L-Lys-D-Ala-D-Ala)](n)-di-trans,octa-cis-undecaprenyl diphosphate + beta-D-GlcNAc-(1-&gt;4)-Mur2Ac(oyl-L-Ala-gamma-D-Glu-L-Lys-D-Ala-D-Ala)-di-trans,octa-cis-undecaprenyl diphosphate = [GlcNAc-(1-&gt;4)-Mur2Ac(oyl-L-Ala-gamma-D-Glu-L-Lys-D-Ala-D-Ala)](n+1)-di-trans,octa-cis-undecaprenyl diphosphate + di-trans,octa-cis-undecaprenyl diphosphate + H(+)</text>
        <dbReference type="Rhea" id="RHEA:23708"/>
        <dbReference type="Rhea" id="RHEA-COMP:9602"/>
        <dbReference type="Rhea" id="RHEA-COMP:9603"/>
        <dbReference type="ChEBI" id="CHEBI:15378"/>
        <dbReference type="ChEBI" id="CHEBI:58405"/>
        <dbReference type="ChEBI" id="CHEBI:60033"/>
        <dbReference type="ChEBI" id="CHEBI:78435"/>
        <dbReference type="EC" id="2.4.99.28"/>
    </reaction>
</comment>
<evidence type="ECO:0000256" key="10">
    <source>
        <dbReference type="ARBA" id="ARBA00033270"/>
    </source>
</evidence>
<dbReference type="GO" id="GO:0015648">
    <property type="term" value="F:lipid-linked peptidoglycan transporter activity"/>
    <property type="evidence" value="ECO:0007669"/>
    <property type="project" value="TreeGrafter"/>
</dbReference>
<feature type="transmembrane region" description="Helical" evidence="16">
    <location>
        <begin position="400"/>
        <end position="419"/>
    </location>
</feature>
<evidence type="ECO:0000256" key="4">
    <source>
        <dbReference type="ARBA" id="ARBA00022692"/>
    </source>
</evidence>
<organism evidence="17">
    <name type="scientific">candidate division WOR-3 bacterium</name>
    <dbReference type="NCBI Taxonomy" id="2052148"/>
    <lineage>
        <taxon>Bacteria</taxon>
        <taxon>Bacteria division WOR-3</taxon>
    </lineage>
</organism>
<dbReference type="GO" id="GO:0008360">
    <property type="term" value="P:regulation of cell shape"/>
    <property type="evidence" value="ECO:0007669"/>
    <property type="project" value="UniProtKB-KW"/>
</dbReference>
<accession>A0A7C1NTF4</accession>
<feature type="transmembrane region" description="Helical" evidence="16">
    <location>
        <begin position="202"/>
        <end position="219"/>
    </location>
</feature>
<evidence type="ECO:0000313" key="17">
    <source>
        <dbReference type="EMBL" id="HEA86900.1"/>
    </source>
</evidence>
<keyword evidence="4 16" id="KW-0812">Transmembrane</keyword>
<comment type="caution">
    <text evidence="17">The sequence shown here is derived from an EMBL/GenBank/DDBJ whole genome shotgun (WGS) entry which is preliminary data.</text>
</comment>
<dbReference type="AlphaFoldDB" id="A0A7C1NTF4"/>
<feature type="transmembrane region" description="Helical" evidence="16">
    <location>
        <begin position="138"/>
        <end position="162"/>
    </location>
</feature>
<dbReference type="GO" id="GO:0032153">
    <property type="term" value="C:cell division site"/>
    <property type="evidence" value="ECO:0007669"/>
    <property type="project" value="TreeGrafter"/>
</dbReference>
<gene>
    <name evidence="17" type="ORF">ENP94_02695</name>
    <name evidence="18" type="ORF">ENS16_01810</name>
</gene>
<dbReference type="InterPro" id="IPR001182">
    <property type="entry name" value="FtsW/RodA"/>
</dbReference>
<evidence type="ECO:0000256" key="11">
    <source>
        <dbReference type="ARBA" id="ARBA00038053"/>
    </source>
</evidence>
<dbReference type="GO" id="GO:0008955">
    <property type="term" value="F:peptidoglycan glycosyltransferase activity"/>
    <property type="evidence" value="ECO:0007669"/>
    <property type="project" value="UniProtKB-EC"/>
</dbReference>
<dbReference type="PANTHER" id="PTHR30474">
    <property type="entry name" value="CELL CYCLE PROTEIN"/>
    <property type="match status" value="1"/>
</dbReference>
<keyword evidence="7 16" id="KW-1133">Transmembrane helix</keyword>
<feature type="transmembrane region" description="Helical" evidence="16">
    <location>
        <begin position="225"/>
        <end position="242"/>
    </location>
</feature>
<dbReference type="Pfam" id="PF01098">
    <property type="entry name" value="FTSW_RODA_SPOVE"/>
    <property type="match status" value="1"/>
</dbReference>
<dbReference type="PANTHER" id="PTHR30474:SF2">
    <property type="entry name" value="PEPTIDOGLYCAN GLYCOSYLTRANSFERASE FTSW-RELATED"/>
    <property type="match status" value="1"/>
</dbReference>
<keyword evidence="8 16" id="KW-0472">Membrane</keyword>
<evidence type="ECO:0000256" key="14">
    <source>
        <dbReference type="ARBA" id="ARBA00044770"/>
    </source>
</evidence>
<protein>
    <recommendedName>
        <fullName evidence="12">Probable peptidoglycan glycosyltransferase FtsW</fullName>
        <ecNumber evidence="14">2.4.99.28</ecNumber>
    </recommendedName>
    <alternativeName>
        <fullName evidence="13">Cell division protein FtsW</fullName>
    </alternativeName>
    <alternativeName>
        <fullName evidence="10">Cell wall polymerase</fullName>
    </alternativeName>
    <alternativeName>
        <fullName evidence="9">Peptidoglycan polymerase</fullName>
    </alternativeName>
</protein>
<evidence type="ECO:0000256" key="1">
    <source>
        <dbReference type="ARBA" id="ARBA00004141"/>
    </source>
</evidence>
<feature type="transmembrane region" description="Helical" evidence="16">
    <location>
        <begin position="79"/>
        <end position="97"/>
    </location>
</feature>
<keyword evidence="2" id="KW-0328">Glycosyltransferase</keyword>
<evidence type="ECO:0000256" key="6">
    <source>
        <dbReference type="ARBA" id="ARBA00022984"/>
    </source>
</evidence>
<evidence type="ECO:0000256" key="2">
    <source>
        <dbReference type="ARBA" id="ARBA00022676"/>
    </source>
</evidence>
<feature type="transmembrane region" description="Helical" evidence="16">
    <location>
        <begin position="6"/>
        <end position="27"/>
    </location>
</feature>
<dbReference type="EMBL" id="DSTU01000003">
    <property type="protein sequence ID" value="HFJ53411.1"/>
    <property type="molecule type" value="Genomic_DNA"/>
</dbReference>
<name>A0A7C1NTF4_UNCW3</name>
<dbReference type="EC" id="2.4.99.28" evidence="14"/>
<evidence type="ECO:0000256" key="3">
    <source>
        <dbReference type="ARBA" id="ARBA00022679"/>
    </source>
</evidence>
<evidence type="ECO:0000256" key="7">
    <source>
        <dbReference type="ARBA" id="ARBA00022989"/>
    </source>
</evidence>
<dbReference type="EMBL" id="DSLG01000003">
    <property type="protein sequence ID" value="HEA86900.1"/>
    <property type="molecule type" value="Genomic_DNA"/>
</dbReference>
<evidence type="ECO:0000256" key="5">
    <source>
        <dbReference type="ARBA" id="ARBA00022960"/>
    </source>
</evidence>
<comment type="similarity">
    <text evidence="11">Belongs to the SEDS family. FtsW subfamily.</text>
</comment>
<keyword evidence="3" id="KW-0808">Transferase</keyword>
<sequence>MLISMLGPGMLSCFLRVLLHLTYFMIFRKGEGFFAMRSGNYSNSGVLNVVHRPNRLWIPVSGRSGAFEYLPNSPIDYQLLVIVLALGVIGLITVYAATYHLGLEYLRGQTLRLLMGCGALWLGMKVNLGRIAGRNFQWLLLIIMLGLLMGAIVLGNLAGVVARREFHGFQPQEFVKYALVIWLAGYFERLRNSDSKPNFLNTVIKPGVIVVLTVGLTLIQPAVGTSVIIGVSSFLIFVLAGVKWRYLFPLVMLGVLLTGLCFAIIPKLKNTKFHYIPDRWEKFCAGDRYHQTQALIALGSGGPFGKGLGESRQKYYFLPKLHKDFIFCLIGEERGFLGAVILILLYILLMYRVTKVAERSVTEFGRLLSSGVGVVITIYAMVHIAVSLSLIPTTGQPLPFISYGGSALVSNMFAAGLVLNVSRHRRSGVDEEGVAGRGWNRRPYLPRARAG</sequence>
<dbReference type="GO" id="GO:0051301">
    <property type="term" value="P:cell division"/>
    <property type="evidence" value="ECO:0007669"/>
    <property type="project" value="InterPro"/>
</dbReference>
<reference evidence="17" key="1">
    <citation type="journal article" date="2020" name="mSystems">
        <title>Genome- and Community-Level Interaction Insights into Carbon Utilization and Element Cycling Functions of Hydrothermarchaeota in Hydrothermal Sediment.</title>
        <authorList>
            <person name="Zhou Z."/>
            <person name="Liu Y."/>
            <person name="Xu W."/>
            <person name="Pan J."/>
            <person name="Luo Z.H."/>
            <person name="Li M."/>
        </authorList>
    </citation>
    <scope>NUCLEOTIDE SEQUENCE [LARGE SCALE GENOMIC DNA]</scope>
    <source>
        <strain evidence="17">SpSt-265</strain>
        <strain evidence="18">SpSt-465</strain>
    </source>
</reference>
<feature type="transmembrane region" description="Helical" evidence="16">
    <location>
        <begin position="335"/>
        <end position="354"/>
    </location>
</feature>
<keyword evidence="6" id="KW-0573">Peptidoglycan synthesis</keyword>
<dbReference type="GO" id="GO:0009252">
    <property type="term" value="P:peptidoglycan biosynthetic process"/>
    <property type="evidence" value="ECO:0007669"/>
    <property type="project" value="UniProtKB-KW"/>
</dbReference>
<keyword evidence="5" id="KW-0133">Cell shape</keyword>
<proteinExistence type="inferred from homology"/>
<evidence type="ECO:0000256" key="16">
    <source>
        <dbReference type="SAM" id="Phobius"/>
    </source>
</evidence>